<comment type="similarity">
    <text evidence="1">Belongs to the ATG10 family.</text>
</comment>
<dbReference type="GO" id="GO:0032446">
    <property type="term" value="P:protein modification by small protein conjugation"/>
    <property type="evidence" value="ECO:0007669"/>
    <property type="project" value="TreeGrafter"/>
</dbReference>
<sequence>MSISANDFHVAAKGLSDTRLKLEDQSSWEQVQLLTLYGSSYLRITKPLPAGEDQNARRDSSESAADLALHEVDEEALPVQQHPTSASPRVIYDIVHSPSYQVPVLYLTFKDFPSGARPSLDEVYDLLVPAAHQSQLESVGVMGALSMAEHPVTGTPAYFVHPCRTQEAMLALVTERTVKPQDYLLLWLGVIGGGVGLNMPIELAQMVGASSGR</sequence>
<keyword evidence="5" id="KW-0653">Protein transport</keyword>
<evidence type="ECO:0000256" key="2">
    <source>
        <dbReference type="ARBA" id="ARBA00021099"/>
    </source>
</evidence>
<dbReference type="Gene3D" id="3.30.1460.50">
    <property type="match status" value="1"/>
</dbReference>
<evidence type="ECO:0000313" key="8">
    <source>
        <dbReference type="EMBL" id="UJO22570.1"/>
    </source>
</evidence>
<reference evidence="8" key="1">
    <citation type="submission" date="2021-12" db="EMBL/GenBank/DDBJ databases">
        <authorList>
            <person name="Zaccaron A."/>
            <person name="Stergiopoulos I."/>
        </authorList>
    </citation>
    <scope>NUCLEOTIDE SEQUENCE</scope>
    <source>
        <strain evidence="8">Race5_Kim</strain>
    </source>
</reference>
<proteinExistence type="inferred from homology"/>
<dbReference type="EMBL" id="CP090172">
    <property type="protein sequence ID" value="UJO22570.1"/>
    <property type="molecule type" value="Genomic_DNA"/>
</dbReference>
<evidence type="ECO:0000313" key="9">
    <source>
        <dbReference type="Proteomes" id="UP000756132"/>
    </source>
</evidence>
<organism evidence="8 9">
    <name type="scientific">Passalora fulva</name>
    <name type="common">Tomato leaf mold</name>
    <name type="synonym">Cladosporium fulvum</name>
    <dbReference type="NCBI Taxonomy" id="5499"/>
    <lineage>
        <taxon>Eukaryota</taxon>
        <taxon>Fungi</taxon>
        <taxon>Dikarya</taxon>
        <taxon>Ascomycota</taxon>
        <taxon>Pezizomycotina</taxon>
        <taxon>Dothideomycetes</taxon>
        <taxon>Dothideomycetidae</taxon>
        <taxon>Mycosphaerellales</taxon>
        <taxon>Mycosphaerellaceae</taxon>
        <taxon>Fulvia</taxon>
    </lineage>
</organism>
<evidence type="ECO:0000256" key="6">
    <source>
        <dbReference type="ARBA" id="ARBA00023006"/>
    </source>
</evidence>
<dbReference type="RefSeq" id="XP_047766936.1">
    <property type="nucleotide sequence ID" value="XM_047911582.1"/>
</dbReference>
<dbReference type="AlphaFoldDB" id="A0A9Q8UU66"/>
<reference evidence="8" key="2">
    <citation type="journal article" date="2022" name="Microb. Genom.">
        <title>A chromosome-scale genome assembly of the tomato pathogen Cladosporium fulvum reveals a compartmentalized genome architecture and the presence of a dispensable chromosome.</title>
        <authorList>
            <person name="Zaccaron A.Z."/>
            <person name="Chen L.H."/>
            <person name="Samaras A."/>
            <person name="Stergiopoulos I."/>
        </authorList>
    </citation>
    <scope>NUCLEOTIDE SEQUENCE</scope>
    <source>
        <strain evidence="8">Race5_Kim</strain>
    </source>
</reference>
<dbReference type="GO" id="GO:0000045">
    <property type="term" value="P:autophagosome assembly"/>
    <property type="evidence" value="ECO:0007669"/>
    <property type="project" value="TreeGrafter"/>
</dbReference>
<keyword evidence="4" id="KW-0833">Ubl conjugation pathway</keyword>
<dbReference type="OrthoDB" id="4089664at2759"/>
<name>A0A9Q8UU66_PASFU</name>
<gene>
    <name evidence="8" type="ORF">CLAFUR5_12434</name>
</gene>
<dbReference type="PANTHER" id="PTHR14957:SF1">
    <property type="entry name" value="UBIQUITIN-LIKE-CONJUGATING ENZYME ATG10"/>
    <property type="match status" value="1"/>
</dbReference>
<accession>A0A9Q8UU66</accession>
<dbReference type="KEGG" id="ffu:CLAFUR5_12434"/>
<evidence type="ECO:0000256" key="1">
    <source>
        <dbReference type="ARBA" id="ARBA00005696"/>
    </source>
</evidence>
<keyword evidence="3" id="KW-0808">Transferase</keyword>
<keyword evidence="6" id="KW-0072">Autophagy</keyword>
<dbReference type="InterPro" id="IPR007135">
    <property type="entry name" value="Atg3/Atg10"/>
</dbReference>
<protein>
    <recommendedName>
        <fullName evidence="2">Ubiquitin-like-conjugating enzyme ATG10</fullName>
    </recommendedName>
    <alternativeName>
        <fullName evidence="7">Autophagy-related protein 10</fullName>
    </alternativeName>
</protein>
<dbReference type="Pfam" id="PF03987">
    <property type="entry name" value="Autophagy_act_C"/>
    <property type="match status" value="1"/>
</dbReference>
<dbReference type="GO" id="GO:0061651">
    <property type="term" value="F:Atg12 conjugating enzyme activity"/>
    <property type="evidence" value="ECO:0007669"/>
    <property type="project" value="TreeGrafter"/>
</dbReference>
<dbReference type="GO" id="GO:0015031">
    <property type="term" value="P:protein transport"/>
    <property type="evidence" value="ECO:0007669"/>
    <property type="project" value="UniProtKB-KW"/>
</dbReference>
<dbReference type="GeneID" id="71992312"/>
<keyword evidence="5" id="KW-0813">Transport</keyword>
<evidence type="ECO:0000256" key="3">
    <source>
        <dbReference type="ARBA" id="ARBA00022679"/>
    </source>
</evidence>
<dbReference type="OMA" id="MGYHPDS"/>
<dbReference type="GO" id="GO:0005829">
    <property type="term" value="C:cytosol"/>
    <property type="evidence" value="ECO:0007669"/>
    <property type="project" value="TreeGrafter"/>
</dbReference>
<dbReference type="GO" id="GO:0000422">
    <property type="term" value="P:autophagy of mitochondrion"/>
    <property type="evidence" value="ECO:0007669"/>
    <property type="project" value="TreeGrafter"/>
</dbReference>
<dbReference type="PANTHER" id="PTHR14957">
    <property type="entry name" value="UBIQUITIN-LIKE-CONJUGATING ENZYME ATG10"/>
    <property type="match status" value="1"/>
</dbReference>
<evidence type="ECO:0000256" key="7">
    <source>
        <dbReference type="ARBA" id="ARBA00029833"/>
    </source>
</evidence>
<evidence type="ECO:0000256" key="4">
    <source>
        <dbReference type="ARBA" id="ARBA00022786"/>
    </source>
</evidence>
<evidence type="ECO:0000256" key="5">
    <source>
        <dbReference type="ARBA" id="ARBA00022927"/>
    </source>
</evidence>
<keyword evidence="9" id="KW-1185">Reference proteome</keyword>
<dbReference type="Proteomes" id="UP000756132">
    <property type="component" value="Chromosome 10"/>
</dbReference>